<evidence type="ECO:0000256" key="4">
    <source>
        <dbReference type="ARBA" id="ARBA00023134"/>
    </source>
</evidence>
<evidence type="ECO:0000313" key="8">
    <source>
        <dbReference type="Proteomes" id="UP000295497"/>
    </source>
</evidence>
<feature type="region of interest" description="Disordered" evidence="6">
    <location>
        <begin position="224"/>
        <end position="246"/>
    </location>
</feature>
<dbReference type="PANTHER" id="PTHR43087">
    <property type="entry name" value="LYSINE/ARGININE/ORNITHINE TRANSPORT SYSTEM KINASE"/>
    <property type="match status" value="1"/>
</dbReference>
<name>A0A4P2QRA7_SORCE</name>
<evidence type="ECO:0000256" key="3">
    <source>
        <dbReference type="ARBA" id="ARBA00022801"/>
    </source>
</evidence>
<keyword evidence="2" id="KW-0547">Nucleotide-binding</keyword>
<dbReference type="InterPro" id="IPR005129">
    <property type="entry name" value="GTPase_ArgK"/>
</dbReference>
<evidence type="ECO:0000256" key="1">
    <source>
        <dbReference type="ARBA" id="ARBA00009625"/>
    </source>
</evidence>
<comment type="similarity">
    <text evidence="1">Belongs to the SIMIBI class G3E GTPase family. ArgK/MeaB subfamily.</text>
</comment>
<dbReference type="InterPro" id="IPR052040">
    <property type="entry name" value="GTPase/Isobutyryl-CoA_mutase"/>
</dbReference>
<evidence type="ECO:0000256" key="5">
    <source>
        <dbReference type="ARBA" id="ARBA00023186"/>
    </source>
</evidence>
<feature type="compositionally biased region" description="Low complexity" evidence="6">
    <location>
        <begin position="236"/>
        <end position="246"/>
    </location>
</feature>
<proteinExistence type="inferred from homology"/>
<dbReference type="AlphaFoldDB" id="A0A4P2QRA7"/>
<evidence type="ECO:0000313" key="7">
    <source>
        <dbReference type="EMBL" id="AUX32807.1"/>
    </source>
</evidence>
<organism evidence="7 8">
    <name type="scientific">Sorangium cellulosum</name>
    <name type="common">Polyangium cellulosum</name>
    <dbReference type="NCBI Taxonomy" id="56"/>
    <lineage>
        <taxon>Bacteria</taxon>
        <taxon>Pseudomonadati</taxon>
        <taxon>Myxococcota</taxon>
        <taxon>Polyangia</taxon>
        <taxon>Polyangiales</taxon>
        <taxon>Polyangiaceae</taxon>
        <taxon>Sorangium</taxon>
    </lineage>
</organism>
<evidence type="ECO:0000256" key="2">
    <source>
        <dbReference type="ARBA" id="ARBA00022741"/>
    </source>
</evidence>
<keyword evidence="4" id="KW-0342">GTP-binding</keyword>
<dbReference type="PANTHER" id="PTHR43087:SF1">
    <property type="entry name" value="LAO_AO TRANSPORT SYSTEM ATPASE"/>
    <property type="match status" value="1"/>
</dbReference>
<sequence>MHPLAEKVLARDTRATARACRLVDDRAGDYAAILKDLFPHTGRAWVLGVTGNPGAGKSTLTDRLICAFRKQDRRVAVVAVDPTSPFTGGAILGDRIRMQAHFGDPDVFIRSLATRGALGGLSRSAVDIARVLDAWGADVVLVETVGVGQDELEITRMAHTTLVVAAPGMGDEVQAIKAGILECADVFAVNKADRDGADAAVRDLELMIALGGEVARASGRSRGHSAAALHAREAEAASAPGGAPAEGPWEPAIARTVATRNEGVAALVDRLEAHRAWLFGTEAGAARREERLREAMHVQLRDALTDAAVAALGPALDAAVRAVARREVDPYTASERLVDAFRGAGAALPGAAVAPGDGP</sequence>
<dbReference type="GO" id="GO:0003924">
    <property type="term" value="F:GTPase activity"/>
    <property type="evidence" value="ECO:0007669"/>
    <property type="project" value="InterPro"/>
</dbReference>
<dbReference type="NCBIfam" id="TIGR00750">
    <property type="entry name" value="lao"/>
    <property type="match status" value="1"/>
</dbReference>
<gene>
    <name evidence="7" type="ORF">SOCE836_049540</name>
</gene>
<dbReference type="RefSeq" id="WP_129576335.1">
    <property type="nucleotide sequence ID" value="NZ_CP012672.1"/>
</dbReference>
<protein>
    <submittedName>
        <fullName evidence="7">GTPase</fullName>
    </submittedName>
</protein>
<evidence type="ECO:0000256" key="6">
    <source>
        <dbReference type="SAM" id="MobiDB-lite"/>
    </source>
</evidence>
<accession>A0A4P2QRA7</accession>
<dbReference type="EMBL" id="CP012672">
    <property type="protein sequence ID" value="AUX32807.1"/>
    <property type="molecule type" value="Genomic_DNA"/>
</dbReference>
<dbReference type="SUPFAM" id="SSF52540">
    <property type="entry name" value="P-loop containing nucleoside triphosphate hydrolases"/>
    <property type="match status" value="1"/>
</dbReference>
<dbReference type="GO" id="GO:0005525">
    <property type="term" value="F:GTP binding"/>
    <property type="evidence" value="ECO:0007669"/>
    <property type="project" value="UniProtKB-KW"/>
</dbReference>
<reference evidence="7 8" key="1">
    <citation type="submission" date="2015-09" db="EMBL/GenBank/DDBJ databases">
        <title>Sorangium comparison.</title>
        <authorList>
            <person name="Zaburannyi N."/>
            <person name="Bunk B."/>
            <person name="Overmann J."/>
            <person name="Mueller R."/>
        </authorList>
    </citation>
    <scope>NUCLEOTIDE SEQUENCE [LARGE SCALE GENOMIC DNA]</scope>
    <source>
        <strain evidence="7 8">So ce836</strain>
    </source>
</reference>
<dbReference type="Proteomes" id="UP000295497">
    <property type="component" value="Chromosome"/>
</dbReference>
<keyword evidence="3" id="KW-0378">Hydrolase</keyword>
<dbReference type="InterPro" id="IPR027417">
    <property type="entry name" value="P-loop_NTPase"/>
</dbReference>
<keyword evidence="5" id="KW-0143">Chaperone</keyword>
<dbReference type="Gene3D" id="3.40.50.300">
    <property type="entry name" value="P-loop containing nucleotide triphosphate hydrolases"/>
    <property type="match status" value="1"/>
</dbReference>
<dbReference type="Pfam" id="PF03308">
    <property type="entry name" value="MeaB"/>
    <property type="match status" value="1"/>
</dbReference>
<dbReference type="CDD" id="cd03114">
    <property type="entry name" value="MMAA-like"/>
    <property type="match status" value="1"/>
</dbReference>